<evidence type="ECO:0000313" key="2">
    <source>
        <dbReference type="EMBL" id="CAD7701965.1"/>
    </source>
</evidence>
<evidence type="ECO:0000256" key="1">
    <source>
        <dbReference type="SAM" id="MobiDB-lite"/>
    </source>
</evidence>
<name>A0A8S1J7T4_9CHLO</name>
<accession>A0A8S1J7T4</accession>
<dbReference type="Proteomes" id="UP000708148">
    <property type="component" value="Unassembled WGS sequence"/>
</dbReference>
<dbReference type="EMBL" id="CAJHUC010001669">
    <property type="protein sequence ID" value="CAD7701965.1"/>
    <property type="molecule type" value="Genomic_DNA"/>
</dbReference>
<proteinExistence type="predicted"/>
<keyword evidence="3" id="KW-1185">Reference proteome</keyword>
<organism evidence="2 3">
    <name type="scientific">Ostreobium quekettii</name>
    <dbReference type="NCBI Taxonomy" id="121088"/>
    <lineage>
        <taxon>Eukaryota</taxon>
        <taxon>Viridiplantae</taxon>
        <taxon>Chlorophyta</taxon>
        <taxon>core chlorophytes</taxon>
        <taxon>Ulvophyceae</taxon>
        <taxon>TCBD clade</taxon>
        <taxon>Bryopsidales</taxon>
        <taxon>Ostreobineae</taxon>
        <taxon>Ostreobiaceae</taxon>
        <taxon>Ostreobium</taxon>
    </lineage>
</organism>
<reference evidence="2" key="1">
    <citation type="submission" date="2020-12" db="EMBL/GenBank/DDBJ databases">
        <authorList>
            <person name="Iha C."/>
        </authorList>
    </citation>
    <scope>NUCLEOTIDE SEQUENCE</scope>
</reference>
<comment type="caution">
    <text evidence="2">The sequence shown here is derived from an EMBL/GenBank/DDBJ whole genome shotgun (WGS) entry which is preliminary data.</text>
</comment>
<gene>
    <name evidence="2" type="ORF">OSTQU699_LOCUS7322</name>
</gene>
<dbReference type="AlphaFoldDB" id="A0A8S1J7T4"/>
<evidence type="ECO:0000313" key="3">
    <source>
        <dbReference type="Proteomes" id="UP000708148"/>
    </source>
</evidence>
<sequence length="114" mass="12544">MSSPWQTNHFMLHAITQSHAAVFYSYPMPDAAGEETRDGSPASARSPAFSIISLPPLLARTEKLQPHVHACTPLLQPRNADEPWQRHDGPRWRASHHSPSSKASNTLISCLGVP</sequence>
<protein>
    <submittedName>
        <fullName evidence="2">Uncharacterized protein</fullName>
    </submittedName>
</protein>
<feature type="region of interest" description="Disordered" evidence="1">
    <location>
        <begin position="74"/>
        <end position="105"/>
    </location>
</feature>
<feature type="compositionally biased region" description="Basic and acidic residues" evidence="1">
    <location>
        <begin position="79"/>
        <end position="91"/>
    </location>
</feature>